<keyword evidence="6 7" id="KW-0968">Cytoplasmic vesicle</keyword>
<dbReference type="InterPro" id="IPR000996">
    <property type="entry name" value="Clathrin_L-chain"/>
</dbReference>
<dbReference type="GO" id="GO:0032050">
    <property type="term" value="F:clathrin heavy chain binding"/>
    <property type="evidence" value="ECO:0007669"/>
    <property type="project" value="TreeGrafter"/>
</dbReference>
<comment type="similarity">
    <text evidence="3 7">Belongs to the clathrin light chain family.</text>
</comment>
<evidence type="ECO:0000313" key="10">
    <source>
        <dbReference type="Proteomes" id="UP000035740"/>
    </source>
</evidence>
<dbReference type="Gramene" id="KMS64675">
    <property type="protein sequence ID" value="KMS64675"/>
    <property type="gene ID" value="BVRB_017840"/>
</dbReference>
<evidence type="ECO:0000256" key="5">
    <source>
        <dbReference type="ARBA" id="ARBA00023176"/>
    </source>
</evidence>
<evidence type="ECO:0000256" key="4">
    <source>
        <dbReference type="ARBA" id="ARBA00023136"/>
    </source>
</evidence>
<dbReference type="AlphaFoldDB" id="A0A0J8BFT9"/>
<evidence type="ECO:0000256" key="2">
    <source>
        <dbReference type="ARBA" id="ARBA00004180"/>
    </source>
</evidence>
<evidence type="ECO:0000256" key="3">
    <source>
        <dbReference type="ARBA" id="ARBA00005263"/>
    </source>
</evidence>
<evidence type="ECO:0000256" key="6">
    <source>
        <dbReference type="ARBA" id="ARBA00023329"/>
    </source>
</evidence>
<dbReference type="EMBL" id="KQ125842">
    <property type="protein sequence ID" value="KMS64675.1"/>
    <property type="molecule type" value="Genomic_DNA"/>
</dbReference>
<keyword evidence="10" id="KW-1185">Reference proteome</keyword>
<dbReference type="GO" id="GO:0030130">
    <property type="term" value="C:clathrin coat of trans-Golgi network vesicle"/>
    <property type="evidence" value="ECO:0007669"/>
    <property type="project" value="InterPro"/>
</dbReference>
<evidence type="ECO:0000256" key="7">
    <source>
        <dbReference type="RuleBase" id="RU363137"/>
    </source>
</evidence>
<evidence type="ECO:0000313" key="9">
    <source>
        <dbReference type="EMBL" id="KMS64675.1"/>
    </source>
</evidence>
<dbReference type="PANTHER" id="PTHR10639">
    <property type="entry name" value="CLATHRIN LIGHT CHAIN"/>
    <property type="match status" value="1"/>
</dbReference>
<dbReference type="eggNOG" id="ENOG502S8RD">
    <property type="taxonomic scope" value="Eukaryota"/>
</dbReference>
<dbReference type="PANTHER" id="PTHR10639:SF7">
    <property type="entry name" value="CLATHRIN LIGHT CHAIN"/>
    <property type="match status" value="1"/>
</dbReference>
<proteinExistence type="inferred from homology"/>
<feature type="non-terminal residue" evidence="9">
    <location>
        <position position="1"/>
    </location>
</feature>
<gene>
    <name evidence="9" type="ORF">BVRB_017840</name>
</gene>
<dbReference type="Pfam" id="PF01086">
    <property type="entry name" value="Clathrin_lg_ch"/>
    <property type="match status" value="1"/>
</dbReference>
<evidence type="ECO:0000256" key="1">
    <source>
        <dbReference type="ARBA" id="ARBA00003913"/>
    </source>
</evidence>
<dbReference type="GO" id="GO:0072583">
    <property type="term" value="P:clathrin-dependent endocytosis"/>
    <property type="evidence" value="ECO:0007669"/>
    <property type="project" value="TreeGrafter"/>
</dbReference>
<protein>
    <recommendedName>
        <fullName evidence="7">Clathrin light chain</fullName>
    </recommendedName>
</protein>
<feature type="coiled-coil region" evidence="8">
    <location>
        <begin position="18"/>
        <end position="58"/>
    </location>
</feature>
<accession>A0A0J8BFT9</accession>
<dbReference type="GO" id="GO:0005198">
    <property type="term" value="F:structural molecule activity"/>
    <property type="evidence" value="ECO:0007669"/>
    <property type="project" value="InterPro"/>
</dbReference>
<sequence length="126" mass="14515">AESRISFADLRFSIWQAKRKAELEQKREEERKEKAELLEQAKADIQTFLKNRAESTEKKQSANRIAETEFRTDLESVMKNGTLWEQVAKLVDLKPKPGKEEQATSRMRSLLLQLKNQNNGPGIKAS</sequence>
<name>A0A0J8BFT9_BETVV</name>
<organism evidence="9 10">
    <name type="scientific">Beta vulgaris subsp. vulgaris</name>
    <name type="common">Beet</name>
    <dbReference type="NCBI Taxonomy" id="3555"/>
    <lineage>
        <taxon>Eukaryota</taxon>
        <taxon>Viridiplantae</taxon>
        <taxon>Streptophyta</taxon>
        <taxon>Embryophyta</taxon>
        <taxon>Tracheophyta</taxon>
        <taxon>Spermatophyta</taxon>
        <taxon>Magnoliopsida</taxon>
        <taxon>eudicotyledons</taxon>
        <taxon>Gunneridae</taxon>
        <taxon>Pentapetalae</taxon>
        <taxon>Caryophyllales</taxon>
        <taxon>Chenopodiaceae</taxon>
        <taxon>Betoideae</taxon>
        <taxon>Beta</taxon>
    </lineage>
</organism>
<evidence type="ECO:0000256" key="8">
    <source>
        <dbReference type="SAM" id="Coils"/>
    </source>
</evidence>
<keyword evidence="8" id="KW-0175">Coiled coil</keyword>
<keyword evidence="5 7" id="KW-0168">Coated pit</keyword>
<comment type="function">
    <text evidence="1 7">Clathrin is the major protein of the polyhedral coat of coated pits and vesicles.</text>
</comment>
<dbReference type="OrthoDB" id="5512at2759"/>
<reference evidence="9 10" key="1">
    <citation type="journal article" date="2014" name="Nature">
        <title>The genome of the recently domesticated crop plant sugar beet (Beta vulgaris).</title>
        <authorList>
            <person name="Dohm J.C."/>
            <person name="Minoche A.E."/>
            <person name="Holtgrawe D."/>
            <person name="Capella-Gutierrez S."/>
            <person name="Zakrzewski F."/>
            <person name="Tafer H."/>
            <person name="Rupp O."/>
            <person name="Sorensen T.R."/>
            <person name="Stracke R."/>
            <person name="Reinhardt R."/>
            <person name="Goesmann A."/>
            <person name="Kraft T."/>
            <person name="Schulz B."/>
            <person name="Stadler P.F."/>
            <person name="Schmidt T."/>
            <person name="Gabaldon T."/>
            <person name="Lehrach H."/>
            <person name="Weisshaar B."/>
            <person name="Himmelbauer H."/>
        </authorList>
    </citation>
    <scope>NUCLEOTIDE SEQUENCE [LARGE SCALE GENOMIC DNA]</scope>
    <source>
        <tissue evidence="9">Taproot</tissue>
    </source>
</reference>
<comment type="subcellular location">
    <subcellularLocation>
        <location evidence="2 7">Cytoplasmic vesicle membrane</location>
        <topology evidence="2 7">Peripheral membrane protein</topology>
        <orientation evidence="2 7">Cytoplasmic side</orientation>
    </subcellularLocation>
    <subcellularLocation>
        <location evidence="7">Membrane</location>
        <location evidence="7">Coated pit</location>
        <topology evidence="7">Peripheral membrane protein</topology>
        <orientation evidence="7">Cytoplasmic side</orientation>
    </subcellularLocation>
    <text evidence="7">Cytoplasmic face of coated pits and vesicles.</text>
</comment>
<dbReference type="GO" id="GO:0030132">
    <property type="term" value="C:clathrin coat of coated pit"/>
    <property type="evidence" value="ECO:0007669"/>
    <property type="project" value="InterPro"/>
</dbReference>
<dbReference type="GO" id="GO:0006886">
    <property type="term" value="P:intracellular protein transport"/>
    <property type="evidence" value="ECO:0007669"/>
    <property type="project" value="InterPro"/>
</dbReference>
<keyword evidence="4 7" id="KW-0472">Membrane</keyword>
<dbReference type="Proteomes" id="UP000035740">
    <property type="component" value="Unassembled WGS sequence"/>
</dbReference>